<proteinExistence type="inferred from homology"/>
<dbReference type="NCBIfam" id="TIGR02473">
    <property type="entry name" value="flagell_FliJ"/>
    <property type="match status" value="1"/>
</dbReference>
<dbReference type="GO" id="GO:0006935">
    <property type="term" value="P:chemotaxis"/>
    <property type="evidence" value="ECO:0007669"/>
    <property type="project" value="UniProtKB-KW"/>
</dbReference>
<evidence type="ECO:0000256" key="7">
    <source>
        <dbReference type="ARBA" id="ARBA00022795"/>
    </source>
</evidence>
<evidence type="ECO:0000256" key="2">
    <source>
        <dbReference type="ARBA" id="ARBA00010004"/>
    </source>
</evidence>
<evidence type="ECO:0000256" key="6">
    <source>
        <dbReference type="ARBA" id="ARBA00022500"/>
    </source>
</evidence>
<dbReference type="GO" id="GO:0071973">
    <property type="term" value="P:bacterial-type flagellum-dependent cell motility"/>
    <property type="evidence" value="ECO:0007669"/>
    <property type="project" value="InterPro"/>
</dbReference>
<protein>
    <recommendedName>
        <fullName evidence="3">Flagellar FliJ protein</fullName>
    </recommendedName>
</protein>
<keyword evidence="7" id="KW-1005">Bacterial flagellum biogenesis</keyword>
<dbReference type="Gene3D" id="1.10.287.1700">
    <property type="match status" value="1"/>
</dbReference>
<comment type="subcellular location">
    <subcellularLocation>
        <location evidence="1">Cell membrane</location>
        <topology evidence="1">Peripheral membrane protein</topology>
        <orientation evidence="1">Cytoplasmic side</orientation>
    </subcellularLocation>
</comment>
<organism evidence="11 12">
    <name type="scientific">Pontibacillus marinus BH030004 = DSM 16465</name>
    <dbReference type="NCBI Taxonomy" id="1385511"/>
    <lineage>
        <taxon>Bacteria</taxon>
        <taxon>Bacillati</taxon>
        <taxon>Bacillota</taxon>
        <taxon>Bacilli</taxon>
        <taxon>Bacillales</taxon>
        <taxon>Bacillaceae</taxon>
        <taxon>Pontibacillus</taxon>
    </lineage>
</organism>
<dbReference type="GO" id="GO:0005886">
    <property type="term" value="C:plasma membrane"/>
    <property type="evidence" value="ECO:0007669"/>
    <property type="project" value="UniProtKB-SubCell"/>
</dbReference>
<name>A0A0A5GBQ9_9BACI</name>
<evidence type="ECO:0000313" key="11">
    <source>
        <dbReference type="EMBL" id="KGX88638.1"/>
    </source>
</evidence>
<keyword evidence="8" id="KW-0653">Protein transport</keyword>
<dbReference type="GO" id="GO:0044781">
    <property type="term" value="P:bacterial-type flagellum organization"/>
    <property type="evidence" value="ECO:0007669"/>
    <property type="project" value="UniProtKB-KW"/>
</dbReference>
<comment type="caution">
    <text evidence="11">The sequence shown here is derived from an EMBL/GenBank/DDBJ whole genome shotgun (WGS) entry which is preliminary data.</text>
</comment>
<keyword evidence="5" id="KW-1003">Cell membrane</keyword>
<gene>
    <name evidence="11" type="ORF">N783_08390</name>
</gene>
<dbReference type="RefSeq" id="WP_027448288.1">
    <property type="nucleotide sequence ID" value="NZ_AVPF01000019.1"/>
</dbReference>
<evidence type="ECO:0000256" key="5">
    <source>
        <dbReference type="ARBA" id="ARBA00022475"/>
    </source>
</evidence>
<keyword evidence="9" id="KW-0472">Membrane</keyword>
<evidence type="ECO:0000256" key="3">
    <source>
        <dbReference type="ARBA" id="ARBA00020392"/>
    </source>
</evidence>
<evidence type="ECO:0000313" key="12">
    <source>
        <dbReference type="Proteomes" id="UP000030403"/>
    </source>
</evidence>
<dbReference type="eggNOG" id="COG2882">
    <property type="taxonomic scope" value="Bacteria"/>
</dbReference>
<dbReference type="InterPro" id="IPR053716">
    <property type="entry name" value="Flag_assembly_chemotaxis_eff"/>
</dbReference>
<dbReference type="OrthoDB" id="2968361at2"/>
<keyword evidence="10" id="KW-1006">Bacterial flagellum protein export</keyword>
<comment type="similarity">
    <text evidence="2">Belongs to the FliJ family.</text>
</comment>
<evidence type="ECO:0000256" key="10">
    <source>
        <dbReference type="ARBA" id="ARBA00023225"/>
    </source>
</evidence>
<dbReference type="GO" id="GO:0009288">
    <property type="term" value="C:bacterial-type flagellum"/>
    <property type="evidence" value="ECO:0007669"/>
    <property type="project" value="InterPro"/>
</dbReference>
<dbReference type="InterPro" id="IPR012823">
    <property type="entry name" value="Flagell_FliJ"/>
</dbReference>
<sequence>MAEVATFYKLLDLKETEKNLAQKDYQDSVDQFEEIATKLYHLLKQKEDAEAKYHQALESTTNVSTLHLNQQYIARLDQQIGQLQPSVQQARGNMEQKQEVLSSAHVEMKKYEKIIERKEEFHRVSEIEHEKKEMDEISMQQFISQGS</sequence>
<keyword evidence="4" id="KW-0813">Transport</keyword>
<dbReference type="AlphaFoldDB" id="A0A0A5GBQ9"/>
<keyword evidence="6" id="KW-0145">Chemotaxis</keyword>
<evidence type="ECO:0000256" key="4">
    <source>
        <dbReference type="ARBA" id="ARBA00022448"/>
    </source>
</evidence>
<dbReference type="Pfam" id="PF02050">
    <property type="entry name" value="FliJ"/>
    <property type="match status" value="1"/>
</dbReference>
<evidence type="ECO:0000256" key="8">
    <source>
        <dbReference type="ARBA" id="ARBA00022927"/>
    </source>
</evidence>
<dbReference type="EMBL" id="AVPF01000019">
    <property type="protein sequence ID" value="KGX88638.1"/>
    <property type="molecule type" value="Genomic_DNA"/>
</dbReference>
<dbReference type="GO" id="GO:0015031">
    <property type="term" value="P:protein transport"/>
    <property type="evidence" value="ECO:0007669"/>
    <property type="project" value="UniProtKB-KW"/>
</dbReference>
<keyword evidence="12" id="KW-1185">Reference proteome</keyword>
<dbReference type="STRING" id="1385511.GCA_000425225_01040"/>
<reference evidence="11 12" key="1">
    <citation type="submission" date="2013-08" db="EMBL/GenBank/DDBJ databases">
        <authorList>
            <person name="Huang J."/>
            <person name="Wang G."/>
        </authorList>
    </citation>
    <scope>NUCLEOTIDE SEQUENCE [LARGE SCALE GENOMIC DNA]</scope>
    <source>
        <strain evidence="11 12">BH030004</strain>
    </source>
</reference>
<dbReference type="Proteomes" id="UP000030403">
    <property type="component" value="Unassembled WGS sequence"/>
</dbReference>
<evidence type="ECO:0000256" key="9">
    <source>
        <dbReference type="ARBA" id="ARBA00023136"/>
    </source>
</evidence>
<evidence type="ECO:0000256" key="1">
    <source>
        <dbReference type="ARBA" id="ARBA00004413"/>
    </source>
</evidence>
<accession>A0A0A5GBQ9</accession>